<accession>A0A5B7KI48</accession>
<sequence>MQTKEKEEEEDRREEEEKCKRVEIDYCTGHQNEMVDDERYQMGGFVMGDAVSPSENVCEIGAILEAFSSHLQR</sequence>
<protein>
    <submittedName>
        <fullName evidence="1">Uncharacterized protein</fullName>
    </submittedName>
</protein>
<reference evidence="1 2" key="1">
    <citation type="submission" date="2019-05" db="EMBL/GenBank/DDBJ databases">
        <title>Another draft genome of Portunus trituberculatus and its Hox gene families provides insights of decapod evolution.</title>
        <authorList>
            <person name="Jeong J.-H."/>
            <person name="Song I."/>
            <person name="Kim S."/>
            <person name="Choi T."/>
            <person name="Kim D."/>
            <person name="Ryu S."/>
            <person name="Kim W."/>
        </authorList>
    </citation>
    <scope>NUCLEOTIDE SEQUENCE [LARGE SCALE GENOMIC DNA]</scope>
    <source>
        <tissue evidence="1">Muscle</tissue>
    </source>
</reference>
<dbReference type="AlphaFoldDB" id="A0A5B7KI48"/>
<proteinExistence type="predicted"/>
<evidence type="ECO:0000313" key="1">
    <source>
        <dbReference type="EMBL" id="MPD06496.1"/>
    </source>
</evidence>
<organism evidence="1 2">
    <name type="scientific">Portunus trituberculatus</name>
    <name type="common">Swimming crab</name>
    <name type="synonym">Neptunus trituberculatus</name>
    <dbReference type="NCBI Taxonomy" id="210409"/>
    <lineage>
        <taxon>Eukaryota</taxon>
        <taxon>Metazoa</taxon>
        <taxon>Ecdysozoa</taxon>
        <taxon>Arthropoda</taxon>
        <taxon>Crustacea</taxon>
        <taxon>Multicrustacea</taxon>
        <taxon>Malacostraca</taxon>
        <taxon>Eumalacostraca</taxon>
        <taxon>Eucarida</taxon>
        <taxon>Decapoda</taxon>
        <taxon>Pleocyemata</taxon>
        <taxon>Brachyura</taxon>
        <taxon>Eubrachyura</taxon>
        <taxon>Portunoidea</taxon>
        <taxon>Portunidae</taxon>
        <taxon>Portuninae</taxon>
        <taxon>Portunus</taxon>
    </lineage>
</organism>
<comment type="caution">
    <text evidence="1">The sequence shown here is derived from an EMBL/GenBank/DDBJ whole genome shotgun (WGS) entry which is preliminary data.</text>
</comment>
<name>A0A5B7KI48_PORTR</name>
<dbReference type="Proteomes" id="UP000324222">
    <property type="component" value="Unassembled WGS sequence"/>
</dbReference>
<keyword evidence="2" id="KW-1185">Reference proteome</keyword>
<gene>
    <name evidence="1" type="ORF">E2C01_102310</name>
</gene>
<evidence type="ECO:0000313" key="2">
    <source>
        <dbReference type="Proteomes" id="UP000324222"/>
    </source>
</evidence>
<dbReference type="EMBL" id="VSRR010151526">
    <property type="protein sequence ID" value="MPD06496.1"/>
    <property type="molecule type" value="Genomic_DNA"/>
</dbReference>